<protein>
    <recommendedName>
        <fullName evidence="4">hAT-like transposase RNase-H fold domain-containing protein</fullName>
    </recommendedName>
</protein>
<dbReference type="Proteomes" id="UP000235145">
    <property type="component" value="Unassembled WGS sequence"/>
</dbReference>
<organism evidence="2 3">
    <name type="scientific">Lactuca sativa</name>
    <name type="common">Garden lettuce</name>
    <dbReference type="NCBI Taxonomy" id="4236"/>
    <lineage>
        <taxon>Eukaryota</taxon>
        <taxon>Viridiplantae</taxon>
        <taxon>Streptophyta</taxon>
        <taxon>Embryophyta</taxon>
        <taxon>Tracheophyta</taxon>
        <taxon>Spermatophyta</taxon>
        <taxon>Magnoliopsida</taxon>
        <taxon>eudicotyledons</taxon>
        <taxon>Gunneridae</taxon>
        <taxon>Pentapetalae</taxon>
        <taxon>asterids</taxon>
        <taxon>campanulids</taxon>
        <taxon>Asterales</taxon>
        <taxon>Asteraceae</taxon>
        <taxon>Cichorioideae</taxon>
        <taxon>Cichorieae</taxon>
        <taxon>Lactucinae</taxon>
        <taxon>Lactuca</taxon>
    </lineage>
</organism>
<dbReference type="InterPro" id="IPR012337">
    <property type="entry name" value="RNaseH-like_sf"/>
</dbReference>
<dbReference type="AlphaFoldDB" id="A0A9R1VPY1"/>
<evidence type="ECO:0000256" key="1">
    <source>
        <dbReference type="SAM" id="MobiDB-lite"/>
    </source>
</evidence>
<dbReference type="EMBL" id="NBSK02000004">
    <property type="protein sequence ID" value="KAJ0210350.1"/>
    <property type="molecule type" value="Genomic_DNA"/>
</dbReference>
<name>A0A9R1VPY1_LACSA</name>
<dbReference type="InterPro" id="IPR052035">
    <property type="entry name" value="ZnF_BED_domain_contain"/>
</dbReference>
<keyword evidence="3" id="KW-1185">Reference proteome</keyword>
<accession>A0A9R1VPY1</accession>
<gene>
    <name evidence="2" type="ORF">LSAT_V11C400211390</name>
</gene>
<dbReference type="PANTHER" id="PTHR46481:SF7">
    <property type="entry name" value="ZINC FINGER BED DOMAIN-CONTAINING PROTEIN RICESLEEPER 2-LIKE"/>
    <property type="match status" value="1"/>
</dbReference>
<evidence type="ECO:0000313" key="3">
    <source>
        <dbReference type="Proteomes" id="UP000235145"/>
    </source>
</evidence>
<dbReference type="PANTHER" id="PTHR46481">
    <property type="entry name" value="ZINC FINGER BED DOMAIN-CONTAINING PROTEIN 4"/>
    <property type="match status" value="1"/>
</dbReference>
<evidence type="ECO:0000313" key="2">
    <source>
        <dbReference type="EMBL" id="KAJ0210350.1"/>
    </source>
</evidence>
<dbReference type="SUPFAM" id="SSF53098">
    <property type="entry name" value="Ribonuclease H-like"/>
    <property type="match status" value="1"/>
</dbReference>
<evidence type="ECO:0008006" key="4">
    <source>
        <dbReference type="Google" id="ProtNLM"/>
    </source>
</evidence>
<reference evidence="2 3" key="1">
    <citation type="journal article" date="2017" name="Nat. Commun.">
        <title>Genome assembly with in vitro proximity ligation data and whole-genome triplication in lettuce.</title>
        <authorList>
            <person name="Reyes-Chin-Wo S."/>
            <person name="Wang Z."/>
            <person name="Yang X."/>
            <person name="Kozik A."/>
            <person name="Arikit S."/>
            <person name="Song C."/>
            <person name="Xia L."/>
            <person name="Froenicke L."/>
            <person name="Lavelle D.O."/>
            <person name="Truco M.J."/>
            <person name="Xia R."/>
            <person name="Zhu S."/>
            <person name="Xu C."/>
            <person name="Xu H."/>
            <person name="Xu X."/>
            <person name="Cox K."/>
            <person name="Korf I."/>
            <person name="Meyers B.C."/>
            <person name="Michelmore R.W."/>
        </authorList>
    </citation>
    <scope>NUCLEOTIDE SEQUENCE [LARGE SCALE GENOMIC DNA]</scope>
    <source>
        <strain evidence="3">cv. Salinas</strain>
        <tissue evidence="2">Seedlings</tissue>
    </source>
</reference>
<proteinExistence type="predicted"/>
<feature type="region of interest" description="Disordered" evidence="1">
    <location>
        <begin position="366"/>
        <end position="393"/>
    </location>
</feature>
<comment type="caution">
    <text evidence="2">The sequence shown here is derived from an EMBL/GenBank/DDBJ whole genome shotgun (WGS) entry which is preliminary data.</text>
</comment>
<sequence length="433" mass="50351">MDQRACCTHCGKSYLCESKMHVIKNLSNHLKMCTIYLAKKSDGKTQITFEHGDTNKMMAWNFDQKESKKALAYMIIVDELSFSFVNGEGFRHYNRITQPLFNEIDNVLTISVDNASANDNAIGFLKRIFANNHNCLLHGKWIHMRCAAHILNLWIKNLGAGLENFTKCVENARWASTKHLIIDVAHMWNSTYEMLEVGQSYEQAFDRYDLKDVSFGNEIRNKGHLIPTSEDWKKARKLCQFLKTFHDVTLKFSGTKYVTSHIFVVELAKIHNILVEQLQCNYLEEQPKNQHLYDIAKVMKPKFDKYFGDIDNMNLLVYFAFVLVILDDHYRLEGKALVELKKTYIKNELKAFYEDYVRIHASPSTTSTSTLRKRPNPNNPTSTATNSDHGDSKLGESVEDFDTNCSFEILLWWKELFRRQNYQKPNLYTRLAS</sequence>